<evidence type="ECO:0000256" key="1">
    <source>
        <dbReference type="SAM" id="MobiDB-lite"/>
    </source>
</evidence>
<sequence length="110" mass="11629">MSSIKSHVETPACGSAQPSLDGMNNPTPCEVGALFTSASDLARRVTRDLSELRRILDCAGLEEADFVGEIAGEFEEFAQHLAGLNEKRAGLPSRALQSLSAALPTPKSSE</sequence>
<feature type="region of interest" description="Disordered" evidence="1">
    <location>
        <begin position="1"/>
        <end position="26"/>
    </location>
</feature>
<evidence type="ECO:0000313" key="2">
    <source>
        <dbReference type="EMBL" id="BDV33944.1"/>
    </source>
</evidence>
<dbReference type="EMBL" id="AP027142">
    <property type="protein sequence ID" value="BDV33944.1"/>
    <property type="molecule type" value="Genomic_DNA"/>
</dbReference>
<feature type="compositionally biased region" description="Polar residues" evidence="1">
    <location>
        <begin position="16"/>
        <end position="26"/>
    </location>
</feature>
<dbReference type="Proteomes" id="UP001317629">
    <property type="component" value="Chromosome"/>
</dbReference>
<keyword evidence="3" id="KW-1185">Reference proteome</keyword>
<gene>
    <name evidence="2" type="ORF">SS37A_14730</name>
</gene>
<proteinExistence type="predicted"/>
<evidence type="ECO:0000313" key="3">
    <source>
        <dbReference type="Proteomes" id="UP001317629"/>
    </source>
</evidence>
<organism evidence="2 3">
    <name type="scientific">Methylocystis iwaonis</name>
    <dbReference type="NCBI Taxonomy" id="2885079"/>
    <lineage>
        <taxon>Bacteria</taxon>
        <taxon>Pseudomonadati</taxon>
        <taxon>Pseudomonadota</taxon>
        <taxon>Alphaproteobacteria</taxon>
        <taxon>Hyphomicrobiales</taxon>
        <taxon>Methylocystaceae</taxon>
        <taxon>Methylocystis</taxon>
    </lineage>
</organism>
<protein>
    <submittedName>
        <fullName evidence="2">Uncharacterized protein</fullName>
    </submittedName>
</protein>
<accession>A0ABN6VEF6</accession>
<reference evidence="2 3" key="1">
    <citation type="journal article" date="2023" name="Int. J. Syst. Evol. Microbiol.">
        <title>Methylocystis iwaonis sp. nov., a type II methane-oxidizing bacterium from surface soil of a rice paddy field in Japan, and emended description of the genus Methylocystis (ex Whittenbury et al. 1970) Bowman et al. 1993.</title>
        <authorList>
            <person name="Kaise H."/>
            <person name="Sawadogo J.B."/>
            <person name="Alam M.S."/>
            <person name="Ueno C."/>
            <person name="Dianou D."/>
            <person name="Shinjo R."/>
            <person name="Asakawa S."/>
        </authorList>
    </citation>
    <scope>NUCLEOTIDE SEQUENCE [LARGE SCALE GENOMIC DNA]</scope>
    <source>
        <strain evidence="2 3">SS37A-Re</strain>
    </source>
</reference>
<name>A0ABN6VEF6_9HYPH</name>